<evidence type="ECO:0000256" key="3">
    <source>
        <dbReference type="ARBA" id="ARBA00022898"/>
    </source>
</evidence>
<proteinExistence type="inferred from homology"/>
<dbReference type="CDD" id="cd01562">
    <property type="entry name" value="Thr-dehyd"/>
    <property type="match status" value="1"/>
</dbReference>
<keyword evidence="3" id="KW-0663">Pyridoxal phosphate</keyword>
<evidence type="ECO:0000256" key="2">
    <source>
        <dbReference type="ARBA" id="ARBA00010869"/>
    </source>
</evidence>
<dbReference type="AlphaFoldDB" id="A0A0W0WBI7"/>
<dbReference type="SUPFAM" id="SSF53686">
    <property type="entry name" value="Tryptophan synthase beta subunit-like PLP-dependent enzymes"/>
    <property type="match status" value="1"/>
</dbReference>
<name>A0A0W0WBI7_9GAMM</name>
<keyword evidence="7" id="KW-1185">Reference proteome</keyword>
<accession>A0A0W0WBI7</accession>
<evidence type="ECO:0000256" key="1">
    <source>
        <dbReference type="ARBA" id="ARBA00001933"/>
    </source>
</evidence>
<sequence length="327" mass="35652">MLDFKKKVITAEARIRQYIRETPLDYSVALSHETKSNVFFKCEHLQLTGSFKVRGAINKLLSLTSSERKRGVVTASSGNHGAAVAFGLDKLTLKGMIFVPENASSAKVQNIRNYTNNLRFYGRDCIETELYALEYANQHERVYISPYNDLQVISGQGTIGLELSRQLEEIDTVFVPIGGGGLIAGIACYLKSTHPNINIIGCLPENSPVMSASIKAGYVVEMETLPTLSDATAGGIEPNSITFDLCNQFVDDYVLVSEEEIKNAIIHLMQTQHFLVEGAAGVALGAFLKAAKSSESQKFQGKNHVVVLSGANMSLETLKSILALNGR</sequence>
<dbReference type="GO" id="GO:0006565">
    <property type="term" value="P:L-serine catabolic process"/>
    <property type="evidence" value="ECO:0007669"/>
    <property type="project" value="TreeGrafter"/>
</dbReference>
<reference evidence="6 7" key="1">
    <citation type="submission" date="2015-11" db="EMBL/GenBank/DDBJ databases">
        <title>Genomic analysis of 38 Legionella species identifies large and diverse effector repertoires.</title>
        <authorList>
            <person name="Burstein D."/>
            <person name="Amaro F."/>
            <person name="Zusman T."/>
            <person name="Lifshitz Z."/>
            <person name="Cohen O."/>
            <person name="Gilbert J.A."/>
            <person name="Pupko T."/>
            <person name="Shuman H.A."/>
            <person name="Segal G."/>
        </authorList>
    </citation>
    <scope>NUCLEOTIDE SEQUENCE [LARGE SCALE GENOMIC DNA]</scope>
    <source>
        <strain evidence="6 7">PX-1-G2-E2</strain>
    </source>
</reference>
<dbReference type="InterPro" id="IPR001926">
    <property type="entry name" value="TrpB-like_PALP"/>
</dbReference>
<dbReference type="EMBL" id="LNYL01000022">
    <property type="protein sequence ID" value="KTD29708.1"/>
    <property type="molecule type" value="Genomic_DNA"/>
</dbReference>
<dbReference type="PANTHER" id="PTHR48078:SF6">
    <property type="entry name" value="L-THREONINE DEHYDRATASE CATABOLIC TDCB"/>
    <property type="match status" value="1"/>
</dbReference>
<protein>
    <submittedName>
        <fullName evidence="6">L-threonine dehydratase catabolic TdcB</fullName>
        <ecNumber evidence="6">4.3.1.19</ecNumber>
    </submittedName>
</protein>
<gene>
    <name evidence="6" type="primary">tdcB</name>
    <name evidence="6" type="ORF">Lmac_0883</name>
</gene>
<dbReference type="PANTHER" id="PTHR48078">
    <property type="entry name" value="THREONINE DEHYDRATASE, MITOCHONDRIAL-RELATED"/>
    <property type="match status" value="1"/>
</dbReference>
<comment type="cofactor">
    <cofactor evidence="1">
        <name>pyridoxal 5'-phosphate</name>
        <dbReference type="ChEBI" id="CHEBI:597326"/>
    </cofactor>
</comment>
<dbReference type="RefSeq" id="WP_058451692.1">
    <property type="nucleotide sequence ID" value="NZ_CAAAIB010000020.1"/>
</dbReference>
<evidence type="ECO:0000313" key="7">
    <source>
        <dbReference type="Proteomes" id="UP000054908"/>
    </source>
</evidence>
<dbReference type="EC" id="4.3.1.19" evidence="6"/>
<dbReference type="GO" id="GO:0009097">
    <property type="term" value="P:isoleucine biosynthetic process"/>
    <property type="evidence" value="ECO:0007669"/>
    <property type="project" value="TreeGrafter"/>
</dbReference>
<dbReference type="GO" id="GO:0006567">
    <property type="term" value="P:L-threonine catabolic process"/>
    <property type="evidence" value="ECO:0007669"/>
    <property type="project" value="TreeGrafter"/>
</dbReference>
<feature type="domain" description="Tryptophan synthase beta chain-like PALP" evidence="5">
    <location>
        <begin position="15"/>
        <end position="310"/>
    </location>
</feature>
<evidence type="ECO:0000256" key="4">
    <source>
        <dbReference type="ARBA" id="ARBA00023239"/>
    </source>
</evidence>
<organism evidence="6 7">
    <name type="scientific">Legionella maceachernii</name>
    <dbReference type="NCBI Taxonomy" id="466"/>
    <lineage>
        <taxon>Bacteria</taxon>
        <taxon>Pseudomonadati</taxon>
        <taxon>Pseudomonadota</taxon>
        <taxon>Gammaproteobacteria</taxon>
        <taxon>Legionellales</taxon>
        <taxon>Legionellaceae</taxon>
        <taxon>Legionella</taxon>
    </lineage>
</organism>
<dbReference type="STRING" id="466.Lmac_0883"/>
<comment type="caution">
    <text evidence="6">The sequence shown here is derived from an EMBL/GenBank/DDBJ whole genome shotgun (WGS) entry which is preliminary data.</text>
</comment>
<dbReference type="FunFam" id="3.40.50.1100:FF:000005">
    <property type="entry name" value="Threonine dehydratase catabolic"/>
    <property type="match status" value="1"/>
</dbReference>
<dbReference type="GO" id="GO:0004794">
    <property type="term" value="F:threonine deaminase activity"/>
    <property type="evidence" value="ECO:0007669"/>
    <property type="project" value="UniProtKB-EC"/>
</dbReference>
<dbReference type="Gene3D" id="3.40.50.1100">
    <property type="match status" value="2"/>
</dbReference>
<comment type="similarity">
    <text evidence="2">Belongs to the serine/threonine dehydratase family.</text>
</comment>
<dbReference type="InterPro" id="IPR036052">
    <property type="entry name" value="TrpB-like_PALP_sf"/>
</dbReference>
<keyword evidence="4 6" id="KW-0456">Lyase</keyword>
<dbReference type="Pfam" id="PF00291">
    <property type="entry name" value="PALP"/>
    <property type="match status" value="1"/>
</dbReference>
<dbReference type="OrthoDB" id="9811476at2"/>
<evidence type="ECO:0000259" key="5">
    <source>
        <dbReference type="Pfam" id="PF00291"/>
    </source>
</evidence>
<dbReference type="GO" id="GO:0003941">
    <property type="term" value="F:L-serine ammonia-lyase activity"/>
    <property type="evidence" value="ECO:0007669"/>
    <property type="project" value="TreeGrafter"/>
</dbReference>
<dbReference type="NCBIfam" id="NF005292">
    <property type="entry name" value="PRK06815.1"/>
    <property type="match status" value="1"/>
</dbReference>
<dbReference type="Proteomes" id="UP000054908">
    <property type="component" value="Unassembled WGS sequence"/>
</dbReference>
<dbReference type="InterPro" id="IPR050147">
    <property type="entry name" value="Ser/Thr_Dehydratase"/>
</dbReference>
<dbReference type="PATRIC" id="fig|466.6.peg.944"/>
<evidence type="ECO:0000313" key="6">
    <source>
        <dbReference type="EMBL" id="KTD29708.1"/>
    </source>
</evidence>